<dbReference type="Gene3D" id="3.40.50.1380">
    <property type="entry name" value="Methylglyoxal synthase-like domain"/>
    <property type="match status" value="1"/>
</dbReference>
<dbReference type="SMART" id="SM00851">
    <property type="entry name" value="MGS"/>
    <property type="match status" value="1"/>
</dbReference>
<dbReference type="SUPFAM" id="SSF52335">
    <property type="entry name" value="Methylglyoxal synthase-like"/>
    <property type="match status" value="1"/>
</dbReference>
<comment type="pathway">
    <text evidence="2">Amino-acid biosynthesis; L-arginine biosynthesis; carbamoyl phosphate from bicarbonate: step 1/1.</text>
</comment>
<keyword evidence="13" id="KW-0665">Pyrimidine biosynthesis</keyword>
<dbReference type="EMBL" id="CAEZSY010000016">
    <property type="protein sequence ID" value="CAB4549656.1"/>
    <property type="molecule type" value="Genomic_DNA"/>
</dbReference>
<dbReference type="InterPro" id="IPR036914">
    <property type="entry name" value="MGS-like_dom_sf"/>
</dbReference>
<dbReference type="Pfam" id="PF25596">
    <property type="entry name" value="CPSase_L_D1"/>
    <property type="match status" value="2"/>
</dbReference>
<dbReference type="PROSITE" id="PS00867">
    <property type="entry name" value="CPSASE_2"/>
    <property type="match status" value="2"/>
</dbReference>
<dbReference type="InterPro" id="IPR005479">
    <property type="entry name" value="CPAse_ATP-bd"/>
</dbReference>
<dbReference type="PROSITE" id="PS50975">
    <property type="entry name" value="ATP_GRASP"/>
    <property type="match status" value="2"/>
</dbReference>
<comment type="similarity">
    <text evidence="3">Belongs to the CarB family.</text>
</comment>
<dbReference type="Pfam" id="PF02786">
    <property type="entry name" value="CPSase_L_D2"/>
    <property type="match status" value="2"/>
</dbReference>
<dbReference type="FunFam" id="1.10.1030.10:FF:000002">
    <property type="entry name" value="Carbamoyl-phosphate synthase large chain"/>
    <property type="match status" value="1"/>
</dbReference>
<sequence length="1084" mass="117493">MPLDKSIESVLVIGSGPIVIGQACEFDYSGTQACRVLKSEGIRVILINSNPATIMTDPEFADATYIEPITPEVIERIMEKEKPSAVLATLGGQTALNAAMALNERGAFEKFGCKLIGANIDAIKRGEDREIFKSIVSSVGGESAKSAICHTMADCLAAVKTLNYPVVVRPSFTMGGLGSGIAFNENDLQQIAGAGLRHSPTTEVLLEESIIGWKEYELEVMRDHMDNVVIVCSIENLDPMGVHTGDSITVAPAMTLTDVEYQKLRDLSISIIREVGVATGGCNIQFAVNPVDGRIIVIEMNPRVSRSSALASKATGFPIAKIATKLAIGYTLDEIENDITKSTPASFEPALDYVVVKVPRFAFEKFPEADTRLTTTMKSVGEAMAIGRSFPEALQKALRSIEKAGYIFDWEDANLPNLMKLMQTPTENRLQQVQKALYLGATIEEVYNATKIDHWFLQQIEIINQMARQLQSKGELTKELLRAAKQLGFSDLQIAGLRKVGVNEIFELRKKFQLHPVYKTVDTCAGEFAALTPYYYSSYDEETEVLSRTKEAVIILGSGPNRIGQGIEFDYSCVHASFALRQAGYETIMINCNPETVSTDYDTSDRLYFEPLTLEDVLEIIAAESAAGPVLGVIAQLGGQTPLGLARGLKDAGINILGTSPDAIDLAEDRGSFGKILQENQLRAPEFGMANSFEEAAQIAEKIGYPVLVRPSYVLGGRGMEIVYDPESLGGFIKAATAITPNHPVLIDKFLDDAIEIDVDALYDGKELYLAGVMEHIEEAGIHSGDSACVLPAISLDKNQLGEIRTATEKIAKGVDVRGLINIQFAVTTNPQKLYVLEANPRASRTVPFVAKATGIALAKAAALISMGKDISDLRKENLLPKTGDGIANGVSVKEAVLPWNRFRRIDGTGVDSVLGPEMKSTGEVMGISSNFGMAFAKSQTSAFGPLPKSGAVFISLSERDKDAGWRSARDLSQLNFKIFSTQGTHDYLASKGVESELVRKNSDEINDRLSANDVITKGLVQLVINTPLGRGSRQDGWLIRSAAVSRAVPCITTIPGFRAAVSGITALQSADFEIKSLQEWMRK</sequence>
<dbReference type="GO" id="GO:0005524">
    <property type="term" value="F:ATP binding"/>
    <property type="evidence" value="ECO:0007669"/>
    <property type="project" value="UniProtKB-KW"/>
</dbReference>
<keyword evidence="11" id="KW-0067">ATP-binding</keyword>
<organism evidence="20">
    <name type="scientific">freshwater metagenome</name>
    <dbReference type="NCBI Taxonomy" id="449393"/>
    <lineage>
        <taxon>unclassified sequences</taxon>
        <taxon>metagenomes</taxon>
        <taxon>ecological metagenomes</taxon>
    </lineage>
</organism>
<dbReference type="NCBIfam" id="TIGR01369">
    <property type="entry name" value="CPSaseII_lrg"/>
    <property type="match status" value="1"/>
</dbReference>
<keyword evidence="10" id="KW-0547">Nucleotide-binding</keyword>
<keyword evidence="12" id="KW-0460">Magnesium</keyword>
<evidence type="ECO:0000259" key="19">
    <source>
        <dbReference type="PROSITE" id="PS51855"/>
    </source>
</evidence>
<keyword evidence="6" id="KW-0436">Ligase</keyword>
<feature type="domain" description="ATP-grasp" evidence="18">
    <location>
        <begin position="133"/>
        <end position="328"/>
    </location>
</feature>
<evidence type="ECO:0000313" key="20">
    <source>
        <dbReference type="EMBL" id="CAB4549656.1"/>
    </source>
</evidence>
<dbReference type="GO" id="GO:0006526">
    <property type="term" value="P:L-arginine biosynthetic process"/>
    <property type="evidence" value="ECO:0007669"/>
    <property type="project" value="UniProtKB-KW"/>
</dbReference>
<name>A0A6J6CEC4_9ZZZZ</name>
<dbReference type="AlphaFoldDB" id="A0A6J6CEC4"/>
<dbReference type="InterPro" id="IPR013815">
    <property type="entry name" value="ATP_grasp_subdomain_1"/>
</dbReference>
<dbReference type="GO" id="GO:0006221">
    <property type="term" value="P:pyrimidine nucleotide biosynthetic process"/>
    <property type="evidence" value="ECO:0007669"/>
    <property type="project" value="UniProtKB-KW"/>
</dbReference>
<keyword evidence="8" id="KW-0479">Metal-binding</keyword>
<dbReference type="InterPro" id="IPR036897">
    <property type="entry name" value="CarbamoylP_synth_lsu_oligo_sf"/>
</dbReference>
<dbReference type="Gene3D" id="1.10.1030.10">
    <property type="entry name" value="Carbamoyl-phosphate synthetase, large subunit oligomerisation domain"/>
    <property type="match status" value="1"/>
</dbReference>
<dbReference type="PRINTS" id="PR00098">
    <property type="entry name" value="CPSASE"/>
</dbReference>
<dbReference type="PANTHER" id="PTHR11405:SF53">
    <property type="entry name" value="CARBAMOYL-PHOSPHATE SYNTHASE [AMMONIA], MITOCHONDRIAL"/>
    <property type="match status" value="1"/>
</dbReference>
<feature type="domain" description="ATP-grasp" evidence="18">
    <location>
        <begin position="674"/>
        <end position="867"/>
    </location>
</feature>
<dbReference type="GO" id="GO:0004087">
    <property type="term" value="F:carbamoyl-phosphate synthase (ammonia) activity"/>
    <property type="evidence" value="ECO:0007669"/>
    <property type="project" value="UniProtKB-EC"/>
</dbReference>
<evidence type="ECO:0000256" key="17">
    <source>
        <dbReference type="ARBA" id="ARBA00074190"/>
    </source>
</evidence>
<dbReference type="PANTHER" id="PTHR11405">
    <property type="entry name" value="CARBAMOYLTRANSFERASE FAMILY MEMBER"/>
    <property type="match status" value="1"/>
</dbReference>
<dbReference type="SUPFAM" id="SSF52440">
    <property type="entry name" value="PreATP-grasp domain"/>
    <property type="match status" value="2"/>
</dbReference>
<keyword evidence="5" id="KW-0055">Arginine biosynthesis</keyword>
<dbReference type="InterPro" id="IPR011761">
    <property type="entry name" value="ATP-grasp"/>
</dbReference>
<feature type="domain" description="MGS-like" evidence="19">
    <location>
        <begin position="945"/>
        <end position="1084"/>
    </location>
</feature>
<dbReference type="SUPFAM" id="SSF56059">
    <property type="entry name" value="Glutathione synthetase ATP-binding domain-like"/>
    <property type="match status" value="2"/>
</dbReference>
<dbReference type="InterPro" id="IPR005483">
    <property type="entry name" value="CPSase_dom"/>
</dbReference>
<dbReference type="FunFam" id="3.30.470.20:FF:000007">
    <property type="entry name" value="Carbamoyl-phosphate synthase large chain"/>
    <property type="match status" value="1"/>
</dbReference>
<evidence type="ECO:0000256" key="16">
    <source>
        <dbReference type="ARBA" id="ARBA00047359"/>
    </source>
</evidence>
<evidence type="ECO:0000256" key="12">
    <source>
        <dbReference type="ARBA" id="ARBA00022842"/>
    </source>
</evidence>
<dbReference type="FunFam" id="3.40.50.20:FF:000001">
    <property type="entry name" value="Carbamoyl-phosphate synthase large chain"/>
    <property type="match status" value="2"/>
</dbReference>
<evidence type="ECO:0000256" key="7">
    <source>
        <dbReference type="ARBA" id="ARBA00022605"/>
    </source>
</evidence>
<dbReference type="FunFam" id="3.30.470.20:FF:000014">
    <property type="entry name" value="Carbamoyl-phosphate synthase large chain"/>
    <property type="match status" value="1"/>
</dbReference>
<evidence type="ECO:0000256" key="9">
    <source>
        <dbReference type="ARBA" id="ARBA00022737"/>
    </source>
</evidence>
<evidence type="ECO:0000259" key="18">
    <source>
        <dbReference type="PROSITE" id="PS50975"/>
    </source>
</evidence>
<dbReference type="Pfam" id="PF02787">
    <property type="entry name" value="CPSase_L_D3"/>
    <property type="match status" value="1"/>
</dbReference>
<dbReference type="Pfam" id="PF02142">
    <property type="entry name" value="MGS"/>
    <property type="match status" value="1"/>
</dbReference>
<evidence type="ECO:0000256" key="1">
    <source>
        <dbReference type="ARBA" id="ARBA00001936"/>
    </source>
</evidence>
<evidence type="ECO:0000256" key="6">
    <source>
        <dbReference type="ARBA" id="ARBA00022598"/>
    </source>
</evidence>
<dbReference type="EC" id="6.3.4.16" evidence="15"/>
<comment type="cofactor">
    <cofactor evidence="1">
        <name>Mn(2+)</name>
        <dbReference type="ChEBI" id="CHEBI:29035"/>
    </cofactor>
</comment>
<dbReference type="InterPro" id="IPR058047">
    <property type="entry name" value="CPSase_preATP-grasp"/>
</dbReference>
<evidence type="ECO:0000256" key="4">
    <source>
        <dbReference type="ARBA" id="ARBA00012738"/>
    </source>
</evidence>
<dbReference type="SMART" id="SM01096">
    <property type="entry name" value="CPSase_L_D3"/>
    <property type="match status" value="1"/>
</dbReference>
<evidence type="ECO:0000256" key="10">
    <source>
        <dbReference type="ARBA" id="ARBA00022741"/>
    </source>
</evidence>
<dbReference type="EC" id="6.3.5.5" evidence="4"/>
<evidence type="ECO:0000256" key="3">
    <source>
        <dbReference type="ARBA" id="ARBA00009799"/>
    </source>
</evidence>
<dbReference type="InterPro" id="IPR011607">
    <property type="entry name" value="MGS-like_dom"/>
</dbReference>
<keyword evidence="14" id="KW-0464">Manganese</keyword>
<dbReference type="FunFam" id="3.30.1490.20:FF:000001">
    <property type="entry name" value="Carbamoyl-phosphate synthase large chain"/>
    <property type="match status" value="1"/>
</dbReference>
<reference evidence="20" key="1">
    <citation type="submission" date="2020-05" db="EMBL/GenBank/DDBJ databases">
        <authorList>
            <person name="Chiriac C."/>
            <person name="Salcher M."/>
            <person name="Ghai R."/>
            <person name="Kavagutti S V."/>
        </authorList>
    </citation>
    <scope>NUCLEOTIDE SEQUENCE</scope>
</reference>
<dbReference type="HAMAP" id="MF_01210_B">
    <property type="entry name" value="CPSase_L_chain_B"/>
    <property type="match status" value="1"/>
</dbReference>
<comment type="catalytic activity">
    <reaction evidence="16">
        <text>hydrogencarbonate + NH4(+) + 2 ATP = carbamoyl phosphate + 2 ADP + phosphate + 2 H(+)</text>
        <dbReference type="Rhea" id="RHEA:18029"/>
        <dbReference type="ChEBI" id="CHEBI:15378"/>
        <dbReference type="ChEBI" id="CHEBI:17544"/>
        <dbReference type="ChEBI" id="CHEBI:28938"/>
        <dbReference type="ChEBI" id="CHEBI:30616"/>
        <dbReference type="ChEBI" id="CHEBI:43474"/>
        <dbReference type="ChEBI" id="CHEBI:58228"/>
        <dbReference type="ChEBI" id="CHEBI:456216"/>
        <dbReference type="EC" id="6.3.4.16"/>
    </reaction>
</comment>
<dbReference type="InterPro" id="IPR005480">
    <property type="entry name" value="CPSase_lsu_oligo"/>
</dbReference>
<dbReference type="InterPro" id="IPR006275">
    <property type="entry name" value="CPSase_lsu"/>
</dbReference>
<dbReference type="Gene3D" id="3.30.470.20">
    <property type="entry name" value="ATP-grasp fold, B domain"/>
    <property type="match status" value="2"/>
</dbReference>
<evidence type="ECO:0000256" key="11">
    <source>
        <dbReference type="ARBA" id="ARBA00022840"/>
    </source>
</evidence>
<dbReference type="GO" id="GO:0006541">
    <property type="term" value="P:glutamine metabolic process"/>
    <property type="evidence" value="ECO:0007669"/>
    <property type="project" value="TreeGrafter"/>
</dbReference>
<dbReference type="GO" id="GO:0004088">
    <property type="term" value="F:carbamoyl-phosphate synthase (glutamine-hydrolyzing) activity"/>
    <property type="evidence" value="ECO:0007669"/>
    <property type="project" value="UniProtKB-EC"/>
</dbReference>
<evidence type="ECO:0000256" key="5">
    <source>
        <dbReference type="ARBA" id="ARBA00022571"/>
    </source>
</evidence>
<gene>
    <name evidence="20" type="ORF">UFOPK1509_00216</name>
</gene>
<evidence type="ECO:0000256" key="15">
    <source>
        <dbReference type="ARBA" id="ARBA00044063"/>
    </source>
</evidence>
<protein>
    <recommendedName>
        <fullName evidence="17">Carbamoyl phosphate synthase arginine-specific large chain, chloroplastic</fullName>
        <ecNumber evidence="15">6.3.4.16</ecNumber>
        <ecNumber evidence="4">6.3.5.5</ecNumber>
    </recommendedName>
</protein>
<dbReference type="NCBIfam" id="NF003671">
    <property type="entry name" value="PRK05294.1"/>
    <property type="match status" value="1"/>
</dbReference>
<dbReference type="PROSITE" id="PS51257">
    <property type="entry name" value="PROKAR_LIPOPROTEIN"/>
    <property type="match status" value="1"/>
</dbReference>
<dbReference type="PROSITE" id="PS51855">
    <property type="entry name" value="MGS"/>
    <property type="match status" value="1"/>
</dbReference>
<keyword evidence="9" id="KW-0677">Repeat</keyword>
<evidence type="ECO:0000256" key="2">
    <source>
        <dbReference type="ARBA" id="ARBA00005077"/>
    </source>
</evidence>
<dbReference type="Gene3D" id="3.40.50.20">
    <property type="match status" value="2"/>
</dbReference>
<evidence type="ECO:0000256" key="14">
    <source>
        <dbReference type="ARBA" id="ARBA00023211"/>
    </source>
</evidence>
<dbReference type="PROSITE" id="PS00866">
    <property type="entry name" value="CPSASE_1"/>
    <property type="match status" value="2"/>
</dbReference>
<dbReference type="NCBIfam" id="NF009455">
    <property type="entry name" value="PRK12815.1"/>
    <property type="match status" value="1"/>
</dbReference>
<accession>A0A6J6CEC4</accession>
<evidence type="ECO:0000256" key="13">
    <source>
        <dbReference type="ARBA" id="ARBA00022975"/>
    </source>
</evidence>
<dbReference type="GO" id="GO:0005737">
    <property type="term" value="C:cytoplasm"/>
    <property type="evidence" value="ECO:0007669"/>
    <property type="project" value="TreeGrafter"/>
</dbReference>
<evidence type="ECO:0000256" key="8">
    <source>
        <dbReference type="ARBA" id="ARBA00022723"/>
    </source>
</evidence>
<dbReference type="InterPro" id="IPR016185">
    <property type="entry name" value="PreATP-grasp_dom_sf"/>
</dbReference>
<keyword evidence="7" id="KW-0028">Amino-acid biosynthesis</keyword>
<proteinExistence type="inferred from homology"/>
<dbReference type="GO" id="GO:0046872">
    <property type="term" value="F:metal ion binding"/>
    <property type="evidence" value="ECO:0007669"/>
    <property type="project" value="UniProtKB-KW"/>
</dbReference>
<dbReference type="Gene3D" id="3.30.1490.20">
    <property type="entry name" value="ATP-grasp fold, A domain"/>
    <property type="match status" value="1"/>
</dbReference>
<dbReference type="SUPFAM" id="SSF48108">
    <property type="entry name" value="Carbamoyl phosphate synthetase, large subunit connection domain"/>
    <property type="match status" value="1"/>
</dbReference>